<keyword evidence="1" id="KW-0472">Membrane</keyword>
<evidence type="ECO:0000313" key="2">
    <source>
        <dbReference type="EMBL" id="JAD16909.1"/>
    </source>
</evidence>
<dbReference type="AlphaFoldDB" id="A0A0A8XSF1"/>
<protein>
    <submittedName>
        <fullName evidence="2">Uncharacterized protein</fullName>
    </submittedName>
</protein>
<dbReference type="EMBL" id="GBRH01280986">
    <property type="protein sequence ID" value="JAD16909.1"/>
    <property type="molecule type" value="Transcribed_RNA"/>
</dbReference>
<reference evidence="2" key="2">
    <citation type="journal article" date="2015" name="Data Brief">
        <title>Shoot transcriptome of the giant reed, Arundo donax.</title>
        <authorList>
            <person name="Barrero R.A."/>
            <person name="Guerrero F.D."/>
            <person name="Moolhuijzen P."/>
            <person name="Goolsby J.A."/>
            <person name="Tidwell J."/>
            <person name="Bellgard S.E."/>
            <person name="Bellgard M.I."/>
        </authorList>
    </citation>
    <scope>NUCLEOTIDE SEQUENCE</scope>
    <source>
        <tissue evidence="2">Shoot tissue taken approximately 20 cm above the soil surface</tissue>
    </source>
</reference>
<proteinExistence type="predicted"/>
<organism evidence="2">
    <name type="scientific">Arundo donax</name>
    <name type="common">Giant reed</name>
    <name type="synonym">Donax arundinaceus</name>
    <dbReference type="NCBI Taxonomy" id="35708"/>
    <lineage>
        <taxon>Eukaryota</taxon>
        <taxon>Viridiplantae</taxon>
        <taxon>Streptophyta</taxon>
        <taxon>Embryophyta</taxon>
        <taxon>Tracheophyta</taxon>
        <taxon>Spermatophyta</taxon>
        <taxon>Magnoliopsida</taxon>
        <taxon>Liliopsida</taxon>
        <taxon>Poales</taxon>
        <taxon>Poaceae</taxon>
        <taxon>PACMAD clade</taxon>
        <taxon>Arundinoideae</taxon>
        <taxon>Arundineae</taxon>
        <taxon>Arundo</taxon>
    </lineage>
</organism>
<evidence type="ECO:0000256" key="1">
    <source>
        <dbReference type="SAM" id="Phobius"/>
    </source>
</evidence>
<name>A0A0A8XSF1_ARUDO</name>
<sequence length="41" mass="4651">MLAAAICAAYVPPFVISFGIFCSQYPVMFVYFAFVSKEHFH</sequence>
<keyword evidence="1" id="KW-0812">Transmembrane</keyword>
<feature type="transmembrane region" description="Helical" evidence="1">
    <location>
        <begin position="14"/>
        <end position="35"/>
    </location>
</feature>
<keyword evidence="1" id="KW-1133">Transmembrane helix</keyword>
<reference evidence="2" key="1">
    <citation type="submission" date="2014-09" db="EMBL/GenBank/DDBJ databases">
        <authorList>
            <person name="Magalhaes I.L.F."/>
            <person name="Oliveira U."/>
            <person name="Santos F.R."/>
            <person name="Vidigal T.H.D.A."/>
            <person name="Brescovit A.D."/>
            <person name="Santos A.J."/>
        </authorList>
    </citation>
    <scope>NUCLEOTIDE SEQUENCE</scope>
    <source>
        <tissue evidence="2">Shoot tissue taken approximately 20 cm above the soil surface</tissue>
    </source>
</reference>
<accession>A0A0A8XSF1</accession>